<dbReference type="HOGENOM" id="CLU_206767_0_0_1"/>
<sequence>MVEKRAREMKPSGFGRREKMIGAWFSREENDIVFESDMLIWLNLYRLGHWTFRPFDRLFLEFCFG</sequence>
<reference evidence="2" key="1">
    <citation type="journal article" date="2011" name="Nat. Genet.">
        <title>The Arabidopsis lyrata genome sequence and the basis of rapid genome size change.</title>
        <authorList>
            <person name="Hu T.T."/>
            <person name="Pattyn P."/>
            <person name="Bakker E.G."/>
            <person name="Cao J."/>
            <person name="Cheng J.-F."/>
            <person name="Clark R.M."/>
            <person name="Fahlgren N."/>
            <person name="Fawcett J.A."/>
            <person name="Grimwood J."/>
            <person name="Gundlach H."/>
            <person name="Haberer G."/>
            <person name="Hollister J.D."/>
            <person name="Ossowski S."/>
            <person name="Ottilar R.P."/>
            <person name="Salamov A.A."/>
            <person name="Schneeberger K."/>
            <person name="Spannagl M."/>
            <person name="Wang X."/>
            <person name="Yang L."/>
            <person name="Nasrallah M.E."/>
            <person name="Bergelson J."/>
            <person name="Carrington J.C."/>
            <person name="Gaut B.S."/>
            <person name="Schmutz J."/>
            <person name="Mayer K.F.X."/>
            <person name="Van de Peer Y."/>
            <person name="Grigoriev I.V."/>
            <person name="Nordborg M."/>
            <person name="Weigel D."/>
            <person name="Guo Y.-L."/>
        </authorList>
    </citation>
    <scope>NUCLEOTIDE SEQUENCE [LARGE SCALE GENOMIC DNA]</scope>
    <source>
        <strain evidence="2">cv. MN47</strain>
    </source>
</reference>
<accession>D7KLU0</accession>
<evidence type="ECO:0000313" key="2">
    <source>
        <dbReference type="Proteomes" id="UP000008694"/>
    </source>
</evidence>
<dbReference type="Proteomes" id="UP000008694">
    <property type="component" value="Unassembled WGS sequence"/>
</dbReference>
<proteinExistence type="predicted"/>
<name>D7KLU0_ARALL</name>
<dbReference type="Gramene" id="scaffold_102570.1">
    <property type="protein sequence ID" value="scaffold_102570.1"/>
    <property type="gene ID" value="scaffold_102570.1"/>
</dbReference>
<dbReference type="EMBL" id="GL348713">
    <property type="protein sequence ID" value="EFH66783.1"/>
    <property type="molecule type" value="Genomic_DNA"/>
</dbReference>
<dbReference type="AlphaFoldDB" id="D7KLU0"/>
<protein>
    <submittedName>
        <fullName evidence="1">Expressed protein</fullName>
    </submittedName>
</protein>
<keyword evidence="2" id="KW-1185">Reference proteome</keyword>
<evidence type="ECO:0000313" key="1">
    <source>
        <dbReference type="EMBL" id="EFH66783.1"/>
    </source>
</evidence>
<organism evidence="2">
    <name type="scientific">Arabidopsis lyrata subsp. lyrata</name>
    <name type="common">Lyre-leaved rock-cress</name>
    <dbReference type="NCBI Taxonomy" id="81972"/>
    <lineage>
        <taxon>Eukaryota</taxon>
        <taxon>Viridiplantae</taxon>
        <taxon>Streptophyta</taxon>
        <taxon>Embryophyta</taxon>
        <taxon>Tracheophyta</taxon>
        <taxon>Spermatophyta</taxon>
        <taxon>Magnoliopsida</taxon>
        <taxon>eudicotyledons</taxon>
        <taxon>Gunneridae</taxon>
        <taxon>Pentapetalae</taxon>
        <taxon>rosids</taxon>
        <taxon>malvids</taxon>
        <taxon>Brassicales</taxon>
        <taxon>Brassicaceae</taxon>
        <taxon>Camelineae</taxon>
        <taxon>Arabidopsis</taxon>
    </lineage>
</organism>
<gene>
    <name evidence="1" type="ORF">ARALYDRAFT_889776</name>
</gene>